<dbReference type="Pfam" id="PF01725">
    <property type="entry name" value="Ham1p_like"/>
    <property type="match status" value="1"/>
</dbReference>
<evidence type="ECO:0000256" key="5">
    <source>
        <dbReference type="ARBA" id="ARBA00022741"/>
    </source>
</evidence>
<evidence type="ECO:0000313" key="18">
    <source>
        <dbReference type="EMBL" id="SEQ63873.1"/>
    </source>
</evidence>
<dbReference type="HAMAP" id="MF_01405">
    <property type="entry name" value="Non_canon_purine_NTPase"/>
    <property type="match status" value="1"/>
</dbReference>
<accession>A0A1H9HNH7</accession>
<feature type="binding site" evidence="16">
    <location>
        <begin position="428"/>
        <end position="431"/>
    </location>
    <ligand>
        <name>substrate</name>
    </ligand>
</feature>
<evidence type="ECO:0000256" key="16">
    <source>
        <dbReference type="HAMAP-Rule" id="MF_01405"/>
    </source>
</evidence>
<feature type="binding site" evidence="16">
    <location>
        <position position="316"/>
    </location>
    <ligand>
        <name>Mg(2+)</name>
        <dbReference type="ChEBI" id="CHEBI:18420"/>
    </ligand>
</feature>
<evidence type="ECO:0000313" key="19">
    <source>
        <dbReference type="Proteomes" id="UP000198556"/>
    </source>
</evidence>
<evidence type="ECO:0000256" key="15">
    <source>
        <dbReference type="HAMAP-Rule" id="MF_00258"/>
    </source>
</evidence>
<comment type="similarity">
    <text evidence="2 16 17">Belongs to the HAM1 NTPase family.</text>
</comment>
<keyword evidence="6 16" id="KW-0378">Hydrolase</keyword>
<dbReference type="Pfam" id="PF01177">
    <property type="entry name" value="Asp_Glu_race"/>
    <property type="match status" value="1"/>
</dbReference>
<dbReference type="NCBIfam" id="NF011397">
    <property type="entry name" value="PRK14822.1"/>
    <property type="match status" value="1"/>
</dbReference>
<dbReference type="InterPro" id="IPR029001">
    <property type="entry name" value="ITPase-like_fam"/>
</dbReference>
<evidence type="ECO:0000256" key="1">
    <source>
        <dbReference type="ARBA" id="ARBA00001602"/>
    </source>
</evidence>
<dbReference type="InterPro" id="IPR015942">
    <property type="entry name" value="Asp/Glu/hydantoin_racemase"/>
</dbReference>
<dbReference type="GO" id="GO:0036222">
    <property type="term" value="F:XTP diphosphatase activity"/>
    <property type="evidence" value="ECO:0007669"/>
    <property type="project" value="UniProtKB-UniRule"/>
</dbReference>
<evidence type="ECO:0000256" key="8">
    <source>
        <dbReference type="ARBA" id="ARBA00022960"/>
    </source>
</evidence>
<dbReference type="FunFam" id="3.40.50.1860:FF:000002">
    <property type="entry name" value="Glutamate racemase"/>
    <property type="match status" value="1"/>
</dbReference>
<dbReference type="GO" id="GO:0009117">
    <property type="term" value="P:nucleotide metabolic process"/>
    <property type="evidence" value="ECO:0007669"/>
    <property type="project" value="UniProtKB-KW"/>
</dbReference>
<feature type="binding site" evidence="15">
    <location>
        <begin position="73"/>
        <end position="74"/>
    </location>
    <ligand>
        <name>substrate</name>
    </ligand>
</feature>
<evidence type="ECO:0000256" key="12">
    <source>
        <dbReference type="ARBA" id="ARBA00023316"/>
    </source>
</evidence>
<dbReference type="Gene3D" id="3.40.50.1860">
    <property type="match status" value="2"/>
</dbReference>
<feature type="binding site" evidence="15">
    <location>
        <begin position="9"/>
        <end position="10"/>
    </location>
    <ligand>
        <name>substrate</name>
    </ligand>
</feature>
<comment type="catalytic activity">
    <reaction evidence="14 16">
        <text>XTP + H2O = XMP + diphosphate + H(+)</text>
        <dbReference type="Rhea" id="RHEA:28610"/>
        <dbReference type="ChEBI" id="CHEBI:15377"/>
        <dbReference type="ChEBI" id="CHEBI:15378"/>
        <dbReference type="ChEBI" id="CHEBI:33019"/>
        <dbReference type="ChEBI" id="CHEBI:57464"/>
        <dbReference type="ChEBI" id="CHEBI:61314"/>
        <dbReference type="EC" id="3.6.1.66"/>
    </reaction>
</comment>
<feature type="binding site" evidence="16">
    <location>
        <position position="345"/>
    </location>
    <ligand>
        <name>Mg(2+)</name>
        <dbReference type="ChEBI" id="CHEBI:18420"/>
    </ligand>
</feature>
<dbReference type="NCBIfam" id="NF002035">
    <property type="entry name" value="PRK00865.1-3"/>
    <property type="match status" value="1"/>
</dbReference>
<dbReference type="Proteomes" id="UP000198556">
    <property type="component" value="Unassembled WGS sequence"/>
</dbReference>
<dbReference type="Gene3D" id="3.90.950.10">
    <property type="match status" value="1"/>
</dbReference>
<reference evidence="18 19" key="1">
    <citation type="submission" date="2016-10" db="EMBL/GenBank/DDBJ databases">
        <authorList>
            <person name="de Groot N.N."/>
        </authorList>
    </citation>
    <scope>NUCLEOTIDE SEQUENCE [LARGE SCALE GENOMIC DNA]</scope>
    <source>
        <strain evidence="18 19">DSM 15827</strain>
    </source>
</reference>
<feature type="active site" description="Proton donor/acceptor" evidence="15">
    <location>
        <position position="183"/>
    </location>
</feature>
<keyword evidence="8 15" id="KW-0133">Cell shape</keyword>
<dbReference type="GO" id="GO:0000166">
    <property type="term" value="F:nucleotide binding"/>
    <property type="evidence" value="ECO:0007669"/>
    <property type="project" value="UniProtKB-KW"/>
</dbReference>
<feature type="active site" description="Proton acceptor" evidence="16">
    <location>
        <position position="345"/>
    </location>
</feature>
<dbReference type="PROSITE" id="PS00923">
    <property type="entry name" value="ASP_GLU_RACEMASE_1"/>
    <property type="match status" value="1"/>
</dbReference>
<evidence type="ECO:0000256" key="9">
    <source>
        <dbReference type="ARBA" id="ARBA00022984"/>
    </source>
</evidence>
<dbReference type="SUPFAM" id="SSF53681">
    <property type="entry name" value="Aspartate/glutamate racemase"/>
    <property type="match status" value="2"/>
</dbReference>
<dbReference type="InterPro" id="IPR001920">
    <property type="entry name" value="Asp/Glu_race"/>
</dbReference>
<keyword evidence="9 15" id="KW-0573">Peptidoglycan synthesis</keyword>
<dbReference type="PANTHER" id="PTHR21198:SF2">
    <property type="entry name" value="GLUTAMATE RACEMASE"/>
    <property type="match status" value="1"/>
</dbReference>
<dbReference type="GO" id="GO:0009252">
    <property type="term" value="P:peptidoglycan biosynthetic process"/>
    <property type="evidence" value="ECO:0007669"/>
    <property type="project" value="UniProtKB-UniRule"/>
</dbReference>
<dbReference type="PROSITE" id="PS00924">
    <property type="entry name" value="ASP_GLU_RACEMASE_2"/>
    <property type="match status" value="1"/>
</dbReference>
<dbReference type="GO" id="GO:0036220">
    <property type="term" value="F:ITP diphosphatase activity"/>
    <property type="evidence" value="ECO:0007669"/>
    <property type="project" value="UniProtKB-UniRule"/>
</dbReference>
<dbReference type="STRING" id="137733.SAMN05421767_1036"/>
<gene>
    <name evidence="15" type="primary">murI</name>
    <name evidence="18" type="ORF">SAMN05421767_1036</name>
</gene>
<feature type="binding site" evidence="15">
    <location>
        <begin position="184"/>
        <end position="185"/>
    </location>
    <ligand>
        <name>substrate</name>
    </ligand>
</feature>
<evidence type="ECO:0000256" key="10">
    <source>
        <dbReference type="ARBA" id="ARBA00023080"/>
    </source>
</evidence>
<keyword evidence="11 15" id="KW-0413">Isomerase</keyword>
<keyword evidence="12 15" id="KW-0961">Cell wall biogenesis/degradation</keyword>
<evidence type="ECO:0000256" key="11">
    <source>
        <dbReference type="ARBA" id="ARBA00023235"/>
    </source>
</evidence>
<dbReference type="InterPro" id="IPR002637">
    <property type="entry name" value="RdgB/HAM1"/>
</dbReference>
<keyword evidence="7 16" id="KW-0460">Magnesium</keyword>
<evidence type="ECO:0000256" key="3">
    <source>
        <dbReference type="ARBA" id="ARBA00011738"/>
    </source>
</evidence>
<protein>
    <recommendedName>
        <fullName evidence="15 16">Multifunctional fusion protein</fullName>
    </recommendedName>
    <domain>
        <recommendedName>
            <fullName evidence="16">dITP/XTP pyrophosphatase</fullName>
            <ecNumber evidence="16">3.6.1.66</ecNumber>
        </recommendedName>
        <alternativeName>
            <fullName evidence="16">Non-canonical purine NTP pyrophosphatase</fullName>
        </alternativeName>
        <alternativeName>
            <fullName evidence="16">Non-standard purine NTP pyrophosphatase</fullName>
        </alternativeName>
        <alternativeName>
            <fullName evidence="16">Nucleoside-triphosphate diphosphatase</fullName>
        </alternativeName>
        <alternativeName>
            <fullName evidence="16">Nucleoside-triphosphate pyrophosphatase</fullName>
            <shortName evidence="16">NTPase</shortName>
        </alternativeName>
    </domain>
    <domain>
        <recommendedName>
            <fullName evidence="15">Glutamate racemase</fullName>
            <ecNumber evidence="15">5.1.1.3</ecNumber>
        </recommendedName>
    </domain>
</protein>
<evidence type="ECO:0000256" key="17">
    <source>
        <dbReference type="RuleBase" id="RU003781"/>
    </source>
</evidence>
<dbReference type="GO" id="GO:0046872">
    <property type="term" value="F:metal ion binding"/>
    <property type="evidence" value="ECO:0007669"/>
    <property type="project" value="UniProtKB-KW"/>
</dbReference>
<dbReference type="InterPro" id="IPR020922">
    <property type="entry name" value="dITP/XTP_pyrophosphatase"/>
</dbReference>
<comment type="function">
    <text evidence="16">Pyrophosphatase that catalyzes the hydrolysis of nucleoside triphosphates to their monophosphate derivatives, with a high preference for the non-canonical purine nucleotides XTP (xanthosine triphosphate), dITP (deoxyinosine triphosphate) and ITP. Seems to function as a house-cleaning enzyme that removes non-canonical purine nucleotides from the nucleotide pool, thus preventing their incorporation into DNA/RNA and avoiding chromosomal lesions.</text>
</comment>
<dbReference type="OrthoDB" id="9801055at2"/>
<dbReference type="InterPro" id="IPR018187">
    <property type="entry name" value="Asp/Glu_racemase_AS_1"/>
</dbReference>
<dbReference type="CDD" id="cd00515">
    <property type="entry name" value="HAM1"/>
    <property type="match status" value="1"/>
</dbReference>
<dbReference type="GO" id="GO:0008881">
    <property type="term" value="F:glutamate racemase activity"/>
    <property type="evidence" value="ECO:0007669"/>
    <property type="project" value="UniProtKB-UniRule"/>
</dbReference>
<sequence>MTKSIGFIDSGVGGLTVMKEAIKQLPNESMIYLGDSKRCPYGVKTTEEVRQYTWEMVQFLLEKQVKMIVIACNTATAAALEYIKEKVDIPVIGVIQPGSIAAANQTKNKQIAILATKGTIESGLYQKLIIEKDQDIIVEGKACLDFASIVENGEMGSQKAEKIVHEALVPLAKQKFDTVVLGCTHYPLLRESIQEVFGDEVCLIDAGAETVQHLMVLLHYFNLAETFETNPHPKREYYTTGNPQIFQEITHKWLSDDIIVQKVDLTTYQQGEHNMTKELLIATKNKGKAKEFEAIFAPFGYQVKTLLDYPEISDVEETGTTFEENARLKAETIANELHTLVLADDSGLMVDALEGRPGVYSARFAGEPKSDAANNAKLLVELGGLEGKDRSAHFHTTLVLAAPGVDPLVAEGDVFGQIATFPSGTDGFGYDPLFYFSEAKQTFAEMGLEEKNKVSHRTNAIKDLLTKWEDWFQENKEILVTL</sequence>
<evidence type="ECO:0000256" key="6">
    <source>
        <dbReference type="ARBA" id="ARBA00022801"/>
    </source>
</evidence>
<feature type="binding site" evidence="16">
    <location>
        <position position="451"/>
    </location>
    <ligand>
        <name>substrate</name>
    </ligand>
</feature>
<dbReference type="GO" id="GO:0009146">
    <property type="term" value="P:purine nucleoside triphosphate catabolic process"/>
    <property type="evidence" value="ECO:0007669"/>
    <property type="project" value="UniProtKB-UniRule"/>
</dbReference>
<keyword evidence="4 16" id="KW-0479">Metal-binding</keyword>
<feature type="binding site" evidence="16">
    <location>
        <begin position="456"/>
        <end position="457"/>
    </location>
    <ligand>
        <name>substrate</name>
    </ligand>
</feature>
<dbReference type="GO" id="GO:0035870">
    <property type="term" value="F:dITP diphosphatase activity"/>
    <property type="evidence" value="ECO:0007669"/>
    <property type="project" value="UniProtKB-UniRule"/>
</dbReference>
<keyword evidence="5 16" id="KW-0547">Nucleotide-binding</keyword>
<comment type="catalytic activity">
    <reaction evidence="13 16">
        <text>dITP + H2O = dIMP + diphosphate + H(+)</text>
        <dbReference type="Rhea" id="RHEA:28342"/>
        <dbReference type="ChEBI" id="CHEBI:15377"/>
        <dbReference type="ChEBI" id="CHEBI:15378"/>
        <dbReference type="ChEBI" id="CHEBI:33019"/>
        <dbReference type="ChEBI" id="CHEBI:61194"/>
        <dbReference type="ChEBI" id="CHEBI:61382"/>
        <dbReference type="EC" id="3.6.1.66"/>
    </reaction>
</comment>
<dbReference type="SUPFAM" id="SSF52972">
    <property type="entry name" value="ITPase-like"/>
    <property type="match status" value="1"/>
</dbReference>
<dbReference type="FunFam" id="3.90.950.10:FF:000001">
    <property type="entry name" value="dITP/XTP pyrophosphatase"/>
    <property type="match status" value="1"/>
</dbReference>
<dbReference type="UniPathway" id="UPA00219"/>
<comment type="catalytic activity">
    <reaction evidence="16">
        <text>ITP + H2O = IMP + diphosphate + H(+)</text>
        <dbReference type="Rhea" id="RHEA:29399"/>
        <dbReference type="ChEBI" id="CHEBI:15377"/>
        <dbReference type="ChEBI" id="CHEBI:15378"/>
        <dbReference type="ChEBI" id="CHEBI:33019"/>
        <dbReference type="ChEBI" id="CHEBI:58053"/>
        <dbReference type="ChEBI" id="CHEBI:61402"/>
        <dbReference type="EC" id="3.6.1.66"/>
    </reaction>
</comment>
<feature type="active site" description="Proton donor/acceptor" evidence="15">
    <location>
        <position position="72"/>
    </location>
</feature>
<dbReference type="PANTHER" id="PTHR21198">
    <property type="entry name" value="GLUTAMATE RACEMASE"/>
    <property type="match status" value="1"/>
</dbReference>
<dbReference type="EC" id="5.1.1.3" evidence="15"/>
<organism evidence="18 19">
    <name type="scientific">Granulicatella balaenopterae</name>
    <dbReference type="NCBI Taxonomy" id="137733"/>
    <lineage>
        <taxon>Bacteria</taxon>
        <taxon>Bacillati</taxon>
        <taxon>Bacillota</taxon>
        <taxon>Bacilli</taxon>
        <taxon>Lactobacillales</taxon>
        <taxon>Carnobacteriaceae</taxon>
        <taxon>Granulicatella</taxon>
    </lineage>
</organism>
<dbReference type="HAMAP" id="MF_00258">
    <property type="entry name" value="Glu_racemase"/>
    <property type="match status" value="1"/>
</dbReference>
<proteinExistence type="inferred from homology"/>
<dbReference type="GO" id="GO:0008360">
    <property type="term" value="P:regulation of cell shape"/>
    <property type="evidence" value="ECO:0007669"/>
    <property type="project" value="UniProtKB-KW"/>
</dbReference>
<dbReference type="AlphaFoldDB" id="A0A1H9HNH7"/>
<feature type="binding site" evidence="15">
    <location>
        <begin position="41"/>
        <end position="42"/>
    </location>
    <ligand>
        <name>substrate</name>
    </ligand>
</feature>
<dbReference type="EMBL" id="FOGF01000003">
    <property type="protein sequence ID" value="SEQ63873.1"/>
    <property type="molecule type" value="Genomic_DNA"/>
</dbReference>
<dbReference type="InterPro" id="IPR004391">
    <property type="entry name" value="Glu_race"/>
</dbReference>
<keyword evidence="19" id="KW-1185">Reference proteome</keyword>
<comment type="pathway">
    <text evidence="15">Cell wall biogenesis; peptidoglycan biosynthesis.</text>
</comment>
<dbReference type="RefSeq" id="WP_089745777.1">
    <property type="nucleotide sequence ID" value="NZ_FOGF01000003.1"/>
</dbReference>
<comment type="function">
    <text evidence="15">Provides the (R)-glutamate required for cell wall biosynthesis.</text>
</comment>
<dbReference type="NCBIfam" id="TIGR00042">
    <property type="entry name" value="RdgB/HAM1 family non-canonical purine NTP pyrophosphatase"/>
    <property type="match status" value="1"/>
</dbReference>
<evidence type="ECO:0000256" key="2">
    <source>
        <dbReference type="ARBA" id="ARBA00008023"/>
    </source>
</evidence>
<evidence type="ECO:0000256" key="4">
    <source>
        <dbReference type="ARBA" id="ARBA00022723"/>
    </source>
</evidence>
<comment type="cofactor">
    <cofactor evidence="16">
        <name>Mg(2+)</name>
        <dbReference type="ChEBI" id="CHEBI:18420"/>
    </cofactor>
    <text evidence="16">Binds 1 Mg(2+) ion per subunit.</text>
</comment>
<evidence type="ECO:0000256" key="14">
    <source>
        <dbReference type="ARBA" id="ARBA00052017"/>
    </source>
</evidence>
<comment type="similarity">
    <text evidence="15">Belongs to the aspartate/glutamate racemases family.</text>
</comment>
<dbReference type="InterPro" id="IPR033134">
    <property type="entry name" value="Asp/Glu_racemase_AS_2"/>
</dbReference>
<keyword evidence="10 16" id="KW-0546">Nucleotide metabolism</keyword>
<name>A0A1H9HNH7_9LACT</name>
<dbReference type="NCBIfam" id="TIGR00067">
    <property type="entry name" value="glut_race"/>
    <property type="match status" value="1"/>
</dbReference>
<evidence type="ECO:0000256" key="7">
    <source>
        <dbReference type="ARBA" id="ARBA00022842"/>
    </source>
</evidence>
<evidence type="ECO:0000256" key="13">
    <source>
        <dbReference type="ARBA" id="ARBA00051875"/>
    </source>
</evidence>
<feature type="binding site" evidence="16">
    <location>
        <begin position="283"/>
        <end position="288"/>
    </location>
    <ligand>
        <name>substrate</name>
    </ligand>
</feature>
<feature type="binding site" evidence="16">
    <location>
        <position position="346"/>
    </location>
    <ligand>
        <name>substrate</name>
    </ligand>
</feature>
<dbReference type="GO" id="GO:0042802">
    <property type="term" value="F:identical protein binding"/>
    <property type="evidence" value="ECO:0007669"/>
    <property type="project" value="UniProtKB-ARBA"/>
</dbReference>
<comment type="subunit">
    <text evidence="3 16">Homodimer.</text>
</comment>
<dbReference type="EC" id="3.6.1.66" evidence="16"/>
<dbReference type="GO" id="GO:0017111">
    <property type="term" value="F:ribonucleoside triphosphate phosphatase activity"/>
    <property type="evidence" value="ECO:0007669"/>
    <property type="project" value="InterPro"/>
</dbReference>
<dbReference type="GO" id="GO:0071555">
    <property type="term" value="P:cell wall organization"/>
    <property type="evidence" value="ECO:0007669"/>
    <property type="project" value="UniProtKB-KW"/>
</dbReference>
<comment type="catalytic activity">
    <reaction evidence="1 15">
        <text>L-glutamate = D-glutamate</text>
        <dbReference type="Rhea" id="RHEA:12813"/>
        <dbReference type="ChEBI" id="CHEBI:29985"/>
        <dbReference type="ChEBI" id="CHEBI:29986"/>
        <dbReference type="EC" id="5.1.1.3"/>
    </reaction>
</comment>